<protein>
    <recommendedName>
        <fullName evidence="3">Macroglobulin domain-containing protein</fullName>
    </recommendedName>
</protein>
<reference evidence="1 2" key="1">
    <citation type="submission" date="2022-06" db="EMBL/GenBank/DDBJ databases">
        <authorList>
            <person name="Xuan X."/>
        </authorList>
    </citation>
    <scope>NUCLEOTIDE SEQUENCE [LARGE SCALE GENOMIC DNA]</scope>
    <source>
        <strain evidence="1 2">2V75</strain>
    </source>
</reference>
<dbReference type="RefSeq" id="WP_252741448.1">
    <property type="nucleotide sequence ID" value="NZ_JAMXIB010000006.1"/>
</dbReference>
<comment type="caution">
    <text evidence="1">The sequence shown here is derived from an EMBL/GenBank/DDBJ whole genome shotgun (WGS) entry which is preliminary data.</text>
</comment>
<organism evidence="1 2">
    <name type="scientific">Robiginitalea marina</name>
    <dbReference type="NCBI Taxonomy" id="2954105"/>
    <lineage>
        <taxon>Bacteria</taxon>
        <taxon>Pseudomonadati</taxon>
        <taxon>Bacteroidota</taxon>
        <taxon>Flavobacteriia</taxon>
        <taxon>Flavobacteriales</taxon>
        <taxon>Flavobacteriaceae</taxon>
        <taxon>Robiginitalea</taxon>
    </lineage>
</organism>
<proteinExistence type="predicted"/>
<evidence type="ECO:0000313" key="2">
    <source>
        <dbReference type="Proteomes" id="UP001206312"/>
    </source>
</evidence>
<dbReference type="EMBL" id="JAMXIB010000006">
    <property type="protein sequence ID" value="MCO5725075.1"/>
    <property type="molecule type" value="Genomic_DNA"/>
</dbReference>
<sequence>MNRGKTFLSAGIFLISFHAWSQYVIKSAEELATLKKVPQEKVFVNHTGPVLFSGEYLYYSFHCFNAQNNRSSTISKVGYVALVNEDREYVLEQKIKLDKGAGQGDFFVSADIPSGNYKLLGYTQWMKNNGLGQVFKDDLVIINPYAADQSGLLDTGAGSAAITANRPGPVKMDSSTIGLFLNKSVFAKREKVSLSLRNYKGSLGFGTYSMKVRKKSRLNTLPPMNAVAYAARYLTVAREIDLKVGDSLFLPEQRGELLYGTVTRADTGVPLADIPVVVSLPGAEFVLNSATTDQDGNFYTYLRKDYKEPIAVIQVADPDLEVDIAVKAPRKLDVSDLQFGNWQLDEESAGAIKKRSVYNQIENQFFGLRPDSVLLGDPTDPFDGGVPEVFILDEYTRFPTFQETLVEILNNAGYRNNPGGNDYIRIAQDFETFKEAFNSFPAIVLFDGVYIANHEAMKEFDAKKIKTIRLIRDQFQLANKTYQGIMAVETFDGNYYETYNAQNAVKASITKPIPKKNYYVQTYGTGDFERIPDYRMLLFWKPYFTLEGNSANFEFFTSDLSGEFEIVVDGFTTYGKPISVSTSITVE</sequence>
<evidence type="ECO:0000313" key="1">
    <source>
        <dbReference type="EMBL" id="MCO5725075.1"/>
    </source>
</evidence>
<keyword evidence="2" id="KW-1185">Reference proteome</keyword>
<evidence type="ECO:0008006" key="3">
    <source>
        <dbReference type="Google" id="ProtNLM"/>
    </source>
</evidence>
<accession>A0ABT1AZS1</accession>
<name>A0ABT1AZS1_9FLAO</name>
<dbReference type="Proteomes" id="UP001206312">
    <property type="component" value="Unassembled WGS sequence"/>
</dbReference>
<gene>
    <name evidence="1" type="ORF">NG653_09430</name>
</gene>